<sequence>MRIVLNGLLGLHCYAAFILLLYTAIYAGSCKNAAASREIGTTFKNKKGDSQHPNDQKEDQEDVTNELLSENHTYEILKDNLEKKHKPHVKPSFTLKDLTIESGTVQSMTLSVAGMAEDYIVKSVSITKNATTSYVKQFGLNNIKNQPVPSSGLTFTLIANQNLKPGAYLLTLTLGKVGVGSKATVQLVSCTITIPNNHDCKTDATVPQPKSSPPTLQHCSTQTIEPEISINNEVIKDHKEEKEPIIDPAIPTQNSNPIESTMALTQPTDKCHAPLCHFFKEDEPNININAVCIKIGESITIPYYIEDNQMDYKIKSVQIIKQGNQKSSYKQAFGLDHLKETTFSKCIHLCPKIKTAGIFLLIIKIQRPGKQPLLVSKCNITVCK</sequence>
<organism evidence="1 2">
    <name type="scientific">Candidatus Cardinium hertigii</name>
    <dbReference type="NCBI Taxonomy" id="247481"/>
    <lineage>
        <taxon>Bacteria</taxon>
        <taxon>Pseudomonadati</taxon>
        <taxon>Bacteroidota</taxon>
        <taxon>Cytophagia</taxon>
        <taxon>Cytophagales</taxon>
        <taxon>Amoebophilaceae</taxon>
        <taxon>Candidatus Cardinium</taxon>
    </lineage>
</organism>
<evidence type="ECO:0000313" key="1">
    <source>
        <dbReference type="EMBL" id="ROT47253.1"/>
    </source>
</evidence>
<reference evidence="1 2" key="1">
    <citation type="submission" date="2018-09" db="EMBL/GenBank/DDBJ databases">
        <title>Comparative Genomics of Wolbachia-Cardinium Dual Endosymbiosis in a Plant-Parasitic Nematode.</title>
        <authorList>
            <person name="Brown A.M.V."/>
            <person name="Wasala S.K."/>
            <person name="Howe D.K."/>
            <person name="Peetz A.B."/>
            <person name="Zasada I.A."/>
            <person name="Denver D.R."/>
        </authorList>
    </citation>
    <scope>NUCLEOTIDE SEQUENCE [LARGE SCALE GENOMIC DNA]</scope>
    <source>
        <strain evidence="1 2">Pp_1</strain>
    </source>
</reference>
<keyword evidence="2" id="KW-1185">Reference proteome</keyword>
<comment type="caution">
    <text evidence="1">The sequence shown here is derived from an EMBL/GenBank/DDBJ whole genome shotgun (WGS) entry which is preliminary data.</text>
</comment>
<proteinExistence type="predicted"/>
<dbReference type="RefSeq" id="WP_123663175.1">
    <property type="nucleotide sequence ID" value="NZ_RARA01000025.1"/>
</dbReference>
<name>A0A3N2QBR0_9BACT</name>
<dbReference type="EMBL" id="RARA01000025">
    <property type="protein sequence ID" value="ROT47253.1"/>
    <property type="molecule type" value="Genomic_DNA"/>
</dbReference>
<dbReference type="Proteomes" id="UP000270927">
    <property type="component" value="Unassembled WGS sequence"/>
</dbReference>
<accession>A0A3N2QBR0</accession>
<dbReference type="AlphaFoldDB" id="A0A3N2QBR0"/>
<dbReference type="OrthoDB" id="9853666at2"/>
<gene>
    <name evidence="1" type="ORF">EDM02_03830</name>
</gene>
<protein>
    <submittedName>
        <fullName evidence="1">Uncharacterized protein</fullName>
    </submittedName>
</protein>
<evidence type="ECO:0000313" key="2">
    <source>
        <dbReference type="Proteomes" id="UP000270927"/>
    </source>
</evidence>